<proteinExistence type="predicted"/>
<keyword evidence="2" id="KW-0732">Signal</keyword>
<keyword evidence="1" id="KW-0472">Membrane</keyword>
<protein>
    <submittedName>
        <fullName evidence="4">Glycoside hydrolase family 16 protein</fullName>
    </submittedName>
</protein>
<dbReference type="STRING" id="1353009.A0A1Y2J433"/>
<accession>A0A1Y2J433</accession>
<dbReference type="SUPFAM" id="SSF49899">
    <property type="entry name" value="Concanavalin A-like lectins/glucanases"/>
    <property type="match status" value="1"/>
</dbReference>
<reference evidence="4 5" key="1">
    <citation type="journal article" date="2015" name="Biotechnol. Biofuels">
        <title>Enhanced degradation of softwood versus hardwood by the white-rot fungus Pycnoporus coccineus.</title>
        <authorList>
            <person name="Couturier M."/>
            <person name="Navarro D."/>
            <person name="Chevret D."/>
            <person name="Henrissat B."/>
            <person name="Piumi F."/>
            <person name="Ruiz-Duenas F.J."/>
            <person name="Martinez A.T."/>
            <person name="Grigoriev I.V."/>
            <person name="Riley R."/>
            <person name="Lipzen A."/>
            <person name="Berrin J.G."/>
            <person name="Master E.R."/>
            <person name="Rosso M.N."/>
        </authorList>
    </citation>
    <scope>NUCLEOTIDE SEQUENCE [LARGE SCALE GENOMIC DNA]</scope>
    <source>
        <strain evidence="4 5">BRFM310</strain>
    </source>
</reference>
<dbReference type="GO" id="GO:0004553">
    <property type="term" value="F:hydrolase activity, hydrolyzing O-glycosyl compounds"/>
    <property type="evidence" value="ECO:0007669"/>
    <property type="project" value="InterPro"/>
</dbReference>
<dbReference type="Gene3D" id="2.60.120.200">
    <property type="match status" value="1"/>
</dbReference>
<feature type="transmembrane region" description="Helical" evidence="1">
    <location>
        <begin position="368"/>
        <end position="391"/>
    </location>
</feature>
<keyword evidence="1" id="KW-0812">Transmembrane</keyword>
<dbReference type="Proteomes" id="UP000193067">
    <property type="component" value="Unassembled WGS sequence"/>
</dbReference>
<evidence type="ECO:0000256" key="2">
    <source>
        <dbReference type="SAM" id="SignalP"/>
    </source>
</evidence>
<dbReference type="OrthoDB" id="192832at2759"/>
<evidence type="ECO:0000313" key="4">
    <source>
        <dbReference type="EMBL" id="OSD08169.1"/>
    </source>
</evidence>
<organism evidence="4 5">
    <name type="scientific">Trametes coccinea (strain BRFM310)</name>
    <name type="common">Pycnoporus coccineus</name>
    <dbReference type="NCBI Taxonomy" id="1353009"/>
    <lineage>
        <taxon>Eukaryota</taxon>
        <taxon>Fungi</taxon>
        <taxon>Dikarya</taxon>
        <taxon>Basidiomycota</taxon>
        <taxon>Agaricomycotina</taxon>
        <taxon>Agaricomycetes</taxon>
        <taxon>Polyporales</taxon>
        <taxon>Polyporaceae</taxon>
        <taxon>Trametes</taxon>
    </lineage>
</organism>
<dbReference type="InterPro" id="IPR000757">
    <property type="entry name" value="Beta-glucanase-like"/>
</dbReference>
<name>A0A1Y2J433_TRAC3</name>
<evidence type="ECO:0000256" key="1">
    <source>
        <dbReference type="SAM" id="Phobius"/>
    </source>
</evidence>
<keyword evidence="1" id="KW-1133">Transmembrane helix</keyword>
<dbReference type="AlphaFoldDB" id="A0A1Y2J433"/>
<dbReference type="PROSITE" id="PS51762">
    <property type="entry name" value="GH16_2"/>
    <property type="match status" value="1"/>
</dbReference>
<dbReference type="PANTHER" id="PTHR10963">
    <property type="entry name" value="GLYCOSYL HYDROLASE-RELATED"/>
    <property type="match status" value="1"/>
</dbReference>
<keyword evidence="5" id="KW-1185">Reference proteome</keyword>
<gene>
    <name evidence="4" type="ORF">PYCCODRAFT_1358415</name>
</gene>
<dbReference type="InterPro" id="IPR050546">
    <property type="entry name" value="Glycosyl_Hydrlase_16"/>
</dbReference>
<feature type="domain" description="GH16" evidence="3">
    <location>
        <begin position="26"/>
        <end position="282"/>
    </location>
</feature>
<dbReference type="Pfam" id="PF26113">
    <property type="entry name" value="GH16_XgeA"/>
    <property type="match status" value="1"/>
</dbReference>
<dbReference type="GO" id="GO:0009251">
    <property type="term" value="P:glucan catabolic process"/>
    <property type="evidence" value="ECO:0007669"/>
    <property type="project" value="TreeGrafter"/>
</dbReference>
<keyword evidence="4" id="KW-0378">Hydrolase</keyword>
<dbReference type="PANTHER" id="PTHR10963:SF24">
    <property type="entry name" value="GLYCOSIDASE C21B10.07-RELATED"/>
    <property type="match status" value="1"/>
</dbReference>
<feature type="signal peptide" evidence="2">
    <location>
        <begin position="1"/>
        <end position="21"/>
    </location>
</feature>
<sequence>MLFRRSVVLATSLTLVGSAMGYDLVRDYSGQNFFDGWDFYGSWDNLTLSQVWWVNETRATSEHLAYVNDAGRAILRVDNTTNLPPNMPNRDTIRITTKDYYDFGSLWVFDATHLPYGCSVWPAFWTKGPNWPFDGEIDIVEGINLQKDNQMAVHTTQGCTTSNSIVQSGSIGFTDCSHGSGCTVRENKPNSFGQNFAQNGGGVWATQYDVAGVFIWYWPRSDVPAELTSNASSIDISSWGTPSAAFPVTPQCNLTEFFTPQQLVLDIALCGDWAGVQSIYSSTCPGTCNVTGPGSPAYDNAWFEINYVRAFTTGGPAPTSTSTTSAPTGSTTSIATVIATVTSTAGSGSPTGSGSGSSQNDTNAAVRAAAVGVHAVGAVLLSLVAGVVLAAW</sequence>
<dbReference type="EMBL" id="KZ084087">
    <property type="protein sequence ID" value="OSD08169.1"/>
    <property type="molecule type" value="Genomic_DNA"/>
</dbReference>
<dbReference type="FunFam" id="2.60.120.200:FF:000179">
    <property type="entry name" value="Unplaced genomic scaffold supercont1.19, whole genome shotgun sequence"/>
    <property type="match status" value="1"/>
</dbReference>
<evidence type="ECO:0000259" key="3">
    <source>
        <dbReference type="PROSITE" id="PS51762"/>
    </source>
</evidence>
<evidence type="ECO:0000313" key="5">
    <source>
        <dbReference type="Proteomes" id="UP000193067"/>
    </source>
</evidence>
<feature type="chain" id="PRO_5012688900" evidence="2">
    <location>
        <begin position="22"/>
        <end position="392"/>
    </location>
</feature>
<dbReference type="CDD" id="cd02181">
    <property type="entry name" value="GH16_fungal_Lam16A_glucanase"/>
    <property type="match status" value="1"/>
</dbReference>
<dbReference type="InterPro" id="IPR013320">
    <property type="entry name" value="ConA-like_dom_sf"/>
</dbReference>